<name>A0AAU9PDT9_9ASTR</name>
<dbReference type="Proteomes" id="UP001157418">
    <property type="component" value="Unassembled WGS sequence"/>
</dbReference>
<sequence>MTLAVVDRLDLFLRYKGHERKKRTPRRTIGGGSDFLHSQFLDTSFGFLNQSITANTSHPRSEQNLVDHLLKNVGNIFEMFYFFQMLNSQILATYLQKDNEAFVTLWCISVWCPLVVDRCESIDTCWKVIKAVLEFIFKSDSTKPSLSMWRRRPLESFVPKEVCHAGGWTLRSRKKIRYLI</sequence>
<gene>
    <name evidence="1" type="ORF">LVIROSA_LOCUS34019</name>
</gene>
<organism evidence="1 2">
    <name type="scientific">Lactuca virosa</name>
    <dbReference type="NCBI Taxonomy" id="75947"/>
    <lineage>
        <taxon>Eukaryota</taxon>
        <taxon>Viridiplantae</taxon>
        <taxon>Streptophyta</taxon>
        <taxon>Embryophyta</taxon>
        <taxon>Tracheophyta</taxon>
        <taxon>Spermatophyta</taxon>
        <taxon>Magnoliopsida</taxon>
        <taxon>eudicotyledons</taxon>
        <taxon>Gunneridae</taxon>
        <taxon>Pentapetalae</taxon>
        <taxon>asterids</taxon>
        <taxon>campanulids</taxon>
        <taxon>Asterales</taxon>
        <taxon>Asteraceae</taxon>
        <taxon>Cichorioideae</taxon>
        <taxon>Cichorieae</taxon>
        <taxon>Lactucinae</taxon>
        <taxon>Lactuca</taxon>
    </lineage>
</organism>
<dbReference type="EMBL" id="CAKMRJ010005634">
    <property type="protein sequence ID" value="CAH1448477.1"/>
    <property type="molecule type" value="Genomic_DNA"/>
</dbReference>
<evidence type="ECO:0000313" key="1">
    <source>
        <dbReference type="EMBL" id="CAH1448477.1"/>
    </source>
</evidence>
<keyword evidence="2" id="KW-1185">Reference proteome</keyword>
<proteinExistence type="predicted"/>
<accession>A0AAU9PDT9</accession>
<protein>
    <submittedName>
        <fullName evidence="1">Uncharacterized protein</fullName>
    </submittedName>
</protein>
<comment type="caution">
    <text evidence="1">The sequence shown here is derived from an EMBL/GenBank/DDBJ whole genome shotgun (WGS) entry which is preliminary data.</text>
</comment>
<dbReference type="AlphaFoldDB" id="A0AAU9PDT9"/>
<reference evidence="1 2" key="1">
    <citation type="submission" date="2022-01" db="EMBL/GenBank/DDBJ databases">
        <authorList>
            <person name="Xiong W."/>
            <person name="Schranz E."/>
        </authorList>
    </citation>
    <scope>NUCLEOTIDE SEQUENCE [LARGE SCALE GENOMIC DNA]</scope>
</reference>
<evidence type="ECO:0000313" key="2">
    <source>
        <dbReference type="Proteomes" id="UP001157418"/>
    </source>
</evidence>